<evidence type="ECO:0000256" key="1">
    <source>
        <dbReference type="ARBA" id="ARBA00022536"/>
    </source>
</evidence>
<dbReference type="PROSITE" id="PS50026">
    <property type="entry name" value="EGF_3"/>
    <property type="match status" value="5"/>
</dbReference>
<dbReference type="PROSITE" id="PS00022">
    <property type="entry name" value="EGF_1"/>
    <property type="match status" value="5"/>
</dbReference>
<feature type="disulfide bond" evidence="6">
    <location>
        <begin position="225"/>
        <end position="234"/>
    </location>
</feature>
<dbReference type="Pfam" id="PF12661">
    <property type="entry name" value="hEGF"/>
    <property type="match status" value="2"/>
</dbReference>
<dbReference type="Gene3D" id="2.10.25.10">
    <property type="entry name" value="Laminin"/>
    <property type="match status" value="5"/>
</dbReference>
<dbReference type="Pfam" id="PF00008">
    <property type="entry name" value="EGF"/>
    <property type="match status" value="3"/>
</dbReference>
<dbReference type="InterPro" id="IPR001881">
    <property type="entry name" value="EGF-like_Ca-bd_dom"/>
</dbReference>
<feature type="disulfide bond" evidence="6">
    <location>
        <begin position="111"/>
        <end position="120"/>
    </location>
</feature>
<evidence type="ECO:0000256" key="6">
    <source>
        <dbReference type="PROSITE-ProRule" id="PRU00076"/>
    </source>
</evidence>
<feature type="transmembrane region" description="Helical" evidence="7">
    <location>
        <begin position="256"/>
        <end position="280"/>
    </location>
</feature>
<comment type="caution">
    <text evidence="9">The sequence shown here is derived from an EMBL/GenBank/DDBJ whole genome shotgun (WGS) entry which is preliminary data.</text>
</comment>
<dbReference type="SUPFAM" id="SSF57196">
    <property type="entry name" value="EGF/Laminin"/>
    <property type="match status" value="1"/>
</dbReference>
<evidence type="ECO:0000313" key="10">
    <source>
        <dbReference type="Proteomes" id="UP000826234"/>
    </source>
</evidence>
<dbReference type="SMART" id="SM00181">
    <property type="entry name" value="EGF"/>
    <property type="match status" value="5"/>
</dbReference>
<organism evidence="9 10">
    <name type="scientific">Phrynosoma platyrhinos</name>
    <name type="common">Desert horned lizard</name>
    <dbReference type="NCBI Taxonomy" id="52577"/>
    <lineage>
        <taxon>Eukaryota</taxon>
        <taxon>Metazoa</taxon>
        <taxon>Chordata</taxon>
        <taxon>Craniata</taxon>
        <taxon>Vertebrata</taxon>
        <taxon>Euteleostomi</taxon>
        <taxon>Lepidosauria</taxon>
        <taxon>Squamata</taxon>
        <taxon>Bifurcata</taxon>
        <taxon>Unidentata</taxon>
        <taxon>Episquamata</taxon>
        <taxon>Toxicofera</taxon>
        <taxon>Iguania</taxon>
        <taxon>Phrynosomatidae</taxon>
        <taxon>Phrynosomatinae</taxon>
        <taxon>Phrynosoma</taxon>
    </lineage>
</organism>
<dbReference type="InterPro" id="IPR000152">
    <property type="entry name" value="EGF-type_Asp/Asn_hydroxyl_site"/>
</dbReference>
<dbReference type="PRINTS" id="PR00010">
    <property type="entry name" value="EGFBLOOD"/>
</dbReference>
<keyword evidence="3" id="KW-0677">Repeat</keyword>
<dbReference type="PANTHER" id="PTHR12916:SF4">
    <property type="entry name" value="UNINFLATABLE, ISOFORM C"/>
    <property type="match status" value="1"/>
</dbReference>
<protein>
    <recommendedName>
        <fullName evidence="8">EGF-like domain-containing protein</fullName>
    </recommendedName>
</protein>
<feature type="domain" description="EGF-like" evidence="8">
    <location>
        <begin position="123"/>
        <end position="159"/>
    </location>
</feature>
<feature type="disulfide bond" evidence="6">
    <location>
        <begin position="72"/>
        <end position="81"/>
    </location>
</feature>
<dbReference type="InterPro" id="IPR000742">
    <property type="entry name" value="EGF"/>
</dbReference>
<evidence type="ECO:0000256" key="3">
    <source>
        <dbReference type="ARBA" id="ARBA00022737"/>
    </source>
</evidence>
<keyword evidence="7" id="KW-0472">Membrane</keyword>
<dbReference type="InterPro" id="IPR013032">
    <property type="entry name" value="EGF-like_CS"/>
</dbReference>
<keyword evidence="7" id="KW-1133">Transmembrane helix</keyword>
<dbReference type="Proteomes" id="UP000826234">
    <property type="component" value="Unassembled WGS sequence"/>
</dbReference>
<dbReference type="InterPro" id="IPR009030">
    <property type="entry name" value="Growth_fac_rcpt_cys_sf"/>
</dbReference>
<proteinExistence type="predicted"/>
<keyword evidence="7" id="KW-0812">Transmembrane</keyword>
<gene>
    <name evidence="9" type="ORF">JD844_006009</name>
</gene>
<feature type="domain" description="EGF-like" evidence="8">
    <location>
        <begin position="84"/>
        <end position="121"/>
    </location>
</feature>
<keyword evidence="4 6" id="KW-1015">Disulfide bond</keyword>
<dbReference type="PANTHER" id="PTHR12916">
    <property type="entry name" value="CYTOCHROME C OXIDASE POLYPEPTIDE VIC-2"/>
    <property type="match status" value="1"/>
</dbReference>
<dbReference type="PROSITE" id="PS01186">
    <property type="entry name" value="EGF_2"/>
    <property type="match status" value="4"/>
</dbReference>
<feature type="domain" description="EGF-like" evidence="8">
    <location>
        <begin position="161"/>
        <end position="197"/>
    </location>
</feature>
<dbReference type="SMART" id="SM00179">
    <property type="entry name" value="EGF_CA"/>
    <property type="match status" value="5"/>
</dbReference>
<dbReference type="PROSITE" id="PS00010">
    <property type="entry name" value="ASX_HYDROXYL"/>
    <property type="match status" value="1"/>
</dbReference>
<accession>A0ABQ7TP69</accession>
<reference evidence="9 10" key="1">
    <citation type="journal article" date="2022" name="Gigascience">
        <title>A chromosome-level genome assembly and annotation of the desert horned lizard, Phrynosoma platyrhinos, provides insight into chromosomal rearrangements among reptiles.</title>
        <authorList>
            <person name="Koochekian N."/>
            <person name="Ascanio A."/>
            <person name="Farleigh K."/>
            <person name="Card D.C."/>
            <person name="Schield D.R."/>
            <person name="Castoe T.A."/>
            <person name="Jezkova T."/>
        </authorList>
    </citation>
    <scope>NUCLEOTIDE SEQUENCE [LARGE SCALE GENOMIC DNA]</scope>
    <source>
        <strain evidence="9">NK-2021</strain>
    </source>
</reference>
<name>A0ABQ7TP69_PHRPL</name>
<evidence type="ECO:0000313" key="9">
    <source>
        <dbReference type="EMBL" id="KAH0631604.1"/>
    </source>
</evidence>
<dbReference type="CDD" id="cd00054">
    <property type="entry name" value="EGF_CA"/>
    <property type="match status" value="4"/>
</dbReference>
<keyword evidence="10" id="KW-1185">Reference proteome</keyword>
<dbReference type="EMBL" id="JAIPUX010000035">
    <property type="protein sequence ID" value="KAH0631604.1"/>
    <property type="molecule type" value="Genomic_DNA"/>
</dbReference>
<comment type="caution">
    <text evidence="6">Lacks conserved residue(s) required for the propagation of feature annotation.</text>
</comment>
<evidence type="ECO:0000256" key="4">
    <source>
        <dbReference type="ARBA" id="ARBA00023157"/>
    </source>
</evidence>
<sequence length="408" mass="44495">MNAAREDGDSTVAFQNNLYQQNNERQALRSDLLSKEARYTRERECKGNYEEEDHLANTQSGQDLENDYKCTCPQGFYGKNCEVSAMTCADGPCFNGGTCLEKRLGGYSCHCPINYHGSNCEKKIDRCSNNPCLNSGHCLDLGRSVICKCRPGFVGSRCELNIDDCAGNPCANGGTCIDGPNSYTCSCTLGYGGKDCSARMDACGSNPCLNSGTCYTHFSGHVCECSAGYMGSNCEFKVQVPTPVSSQRVADGPFPVALAVSFTLGLMTLVLAACAAMAVLRHMRQGHKAVKSSVRNDLATINNFKERDGFLISPGCFKVSNREARFSGDQFNCKRKLLDQSRESVCKKLENKKSEPIRSIAPAGYPKEGTYHPIYIIPDQMEQCIYATEVMKIRSLPGSAHAVTPEVV</sequence>
<keyword evidence="1 6" id="KW-0245">EGF-like domain</keyword>
<keyword evidence="2" id="KW-0732">Signal</keyword>
<dbReference type="InterPro" id="IPR018097">
    <property type="entry name" value="EGF_Ca-bd_CS"/>
</dbReference>
<evidence type="ECO:0000256" key="5">
    <source>
        <dbReference type="ARBA" id="ARBA00023180"/>
    </source>
</evidence>
<keyword evidence="5" id="KW-0325">Glycoprotein</keyword>
<feature type="domain" description="EGF-like" evidence="8">
    <location>
        <begin position="199"/>
        <end position="235"/>
    </location>
</feature>
<evidence type="ECO:0000256" key="2">
    <source>
        <dbReference type="ARBA" id="ARBA00022729"/>
    </source>
</evidence>
<feature type="domain" description="EGF-like" evidence="8">
    <location>
        <begin position="41"/>
        <end position="82"/>
    </location>
</feature>
<dbReference type="SUPFAM" id="SSF57184">
    <property type="entry name" value="Growth factor receptor domain"/>
    <property type="match status" value="1"/>
</dbReference>
<evidence type="ECO:0000259" key="8">
    <source>
        <dbReference type="PROSITE" id="PS50026"/>
    </source>
</evidence>
<feature type="disulfide bond" evidence="6">
    <location>
        <begin position="187"/>
        <end position="196"/>
    </location>
</feature>
<dbReference type="PROSITE" id="PS01187">
    <property type="entry name" value="EGF_CA"/>
    <property type="match status" value="1"/>
</dbReference>
<feature type="disulfide bond" evidence="6">
    <location>
        <begin position="149"/>
        <end position="158"/>
    </location>
</feature>
<evidence type="ECO:0000256" key="7">
    <source>
        <dbReference type="SAM" id="Phobius"/>
    </source>
</evidence>